<feature type="domain" description="PRC-barrel" evidence="2">
    <location>
        <begin position="44"/>
        <end position="106"/>
    </location>
</feature>
<feature type="chain" id="PRO_5037388699" description="PRC-barrel domain-containing protein" evidence="1">
    <location>
        <begin position="23"/>
        <end position="121"/>
    </location>
</feature>
<dbReference type="InterPro" id="IPR027275">
    <property type="entry name" value="PRC-brl_dom"/>
</dbReference>
<protein>
    <recommendedName>
        <fullName evidence="2">PRC-barrel domain-containing protein</fullName>
    </recommendedName>
</protein>
<comment type="caution">
    <text evidence="3">The sequence shown here is derived from an EMBL/GenBank/DDBJ whole genome shotgun (WGS) entry which is preliminary data.</text>
</comment>
<dbReference type="AlphaFoldDB" id="A0A916XX14"/>
<dbReference type="RefSeq" id="WP_188850582.1">
    <property type="nucleotide sequence ID" value="NZ_BMJJ01000004.1"/>
</dbReference>
<dbReference type="SUPFAM" id="SSF50346">
    <property type="entry name" value="PRC-barrel domain"/>
    <property type="match status" value="1"/>
</dbReference>
<keyword evidence="1" id="KW-0732">Signal</keyword>
<reference evidence="3" key="1">
    <citation type="journal article" date="2014" name="Int. J. Syst. Evol. Microbiol.">
        <title>Complete genome sequence of Corynebacterium casei LMG S-19264T (=DSM 44701T), isolated from a smear-ripened cheese.</title>
        <authorList>
            <consortium name="US DOE Joint Genome Institute (JGI-PGF)"/>
            <person name="Walter F."/>
            <person name="Albersmeier A."/>
            <person name="Kalinowski J."/>
            <person name="Ruckert C."/>
        </authorList>
    </citation>
    <scope>NUCLEOTIDE SEQUENCE</scope>
    <source>
        <strain evidence="3">CGMCC 1.15493</strain>
    </source>
</reference>
<dbReference type="EMBL" id="BMJJ01000004">
    <property type="protein sequence ID" value="GGD18180.1"/>
    <property type="molecule type" value="Genomic_DNA"/>
</dbReference>
<dbReference type="InterPro" id="IPR011033">
    <property type="entry name" value="PRC_barrel-like_sf"/>
</dbReference>
<evidence type="ECO:0000313" key="4">
    <source>
        <dbReference type="Proteomes" id="UP000613160"/>
    </source>
</evidence>
<feature type="signal peptide" evidence="1">
    <location>
        <begin position="1"/>
        <end position="22"/>
    </location>
</feature>
<sequence length="121" mass="12671">MTFAKPAAFLLAGLLSTTAAFAQAAYVEIDDAVMIPALNVTADALDDMDVYDAAGTKIGDIEEVLGTTAQAPTSVSVDFEDDLVQGDDDRVVPLESLTMDGQRVVLALDAAAITQLTVYDD</sequence>
<evidence type="ECO:0000259" key="2">
    <source>
        <dbReference type="Pfam" id="PF05239"/>
    </source>
</evidence>
<evidence type="ECO:0000313" key="3">
    <source>
        <dbReference type="EMBL" id="GGD18180.1"/>
    </source>
</evidence>
<keyword evidence="4" id="KW-1185">Reference proteome</keyword>
<proteinExistence type="predicted"/>
<dbReference type="Pfam" id="PF05239">
    <property type="entry name" value="PRC"/>
    <property type="match status" value="1"/>
</dbReference>
<dbReference type="Gene3D" id="2.30.30.240">
    <property type="entry name" value="PRC-barrel domain"/>
    <property type="match status" value="1"/>
</dbReference>
<name>A0A916XX14_9HYPH</name>
<evidence type="ECO:0000256" key="1">
    <source>
        <dbReference type="SAM" id="SignalP"/>
    </source>
</evidence>
<dbReference type="Proteomes" id="UP000613160">
    <property type="component" value="Unassembled WGS sequence"/>
</dbReference>
<organism evidence="3 4">
    <name type="scientific">Aureimonas glaciei</name>
    <dbReference type="NCBI Taxonomy" id="1776957"/>
    <lineage>
        <taxon>Bacteria</taxon>
        <taxon>Pseudomonadati</taxon>
        <taxon>Pseudomonadota</taxon>
        <taxon>Alphaproteobacteria</taxon>
        <taxon>Hyphomicrobiales</taxon>
        <taxon>Aurantimonadaceae</taxon>
        <taxon>Aureimonas</taxon>
    </lineage>
</organism>
<reference evidence="3" key="2">
    <citation type="submission" date="2020-09" db="EMBL/GenBank/DDBJ databases">
        <authorList>
            <person name="Sun Q."/>
            <person name="Zhou Y."/>
        </authorList>
    </citation>
    <scope>NUCLEOTIDE SEQUENCE</scope>
    <source>
        <strain evidence="3">CGMCC 1.15493</strain>
    </source>
</reference>
<gene>
    <name evidence="3" type="ORF">GCM10011335_21340</name>
</gene>
<accession>A0A916XX14</accession>